<reference evidence="8" key="2">
    <citation type="submission" date="2021-03" db="EMBL/GenBank/DDBJ databases">
        <authorList>
            <person name="Jaffe A."/>
        </authorList>
    </citation>
    <scope>NUCLEOTIDE SEQUENCE</scope>
    <source>
        <strain evidence="8">RIFCSPLOWO2_01_FULL_43_13</strain>
    </source>
</reference>
<keyword evidence="4 5" id="KW-0687">Ribonucleoprotein</keyword>
<evidence type="ECO:0000313" key="9">
    <source>
        <dbReference type="Proteomes" id="UP000527315"/>
    </source>
</evidence>
<accession>A0A7J4KVF4</accession>
<dbReference type="PANTHER" id="PTHR11758">
    <property type="entry name" value="40S RIBOSOMAL PROTEIN S15A"/>
    <property type="match status" value="1"/>
</dbReference>
<dbReference type="GO" id="GO:0003735">
    <property type="term" value="F:structural constituent of ribosome"/>
    <property type="evidence" value="ECO:0007669"/>
    <property type="project" value="InterPro"/>
</dbReference>
<evidence type="ECO:0000313" key="6">
    <source>
        <dbReference type="EMBL" id="HIH21252.1"/>
    </source>
</evidence>
<dbReference type="Proteomes" id="UP000680185">
    <property type="component" value="Unassembled WGS sequence"/>
</dbReference>
<comment type="subunit">
    <text evidence="5">Part of the 30S ribosomal subunit.</text>
</comment>
<evidence type="ECO:0000256" key="4">
    <source>
        <dbReference type="ARBA" id="ARBA00023274"/>
    </source>
</evidence>
<evidence type="ECO:0000256" key="2">
    <source>
        <dbReference type="ARBA" id="ARBA00022730"/>
    </source>
</evidence>
<dbReference type="GO" id="GO:1990904">
    <property type="term" value="C:ribonucleoprotein complex"/>
    <property type="evidence" value="ECO:0007669"/>
    <property type="project" value="UniProtKB-KW"/>
</dbReference>
<dbReference type="EMBL" id="DUFW01000019">
    <property type="protein sequence ID" value="HIH21252.1"/>
    <property type="molecule type" value="Genomic_DNA"/>
</dbReference>
<dbReference type="Proteomes" id="UP000590964">
    <property type="component" value="Unassembled WGS sequence"/>
</dbReference>
<dbReference type="Proteomes" id="UP000527315">
    <property type="component" value="Unassembled WGS sequence"/>
</dbReference>
<keyword evidence="5" id="KW-0694">RNA-binding</keyword>
<evidence type="ECO:0000313" key="7">
    <source>
        <dbReference type="EMBL" id="HIH33230.1"/>
    </source>
</evidence>
<evidence type="ECO:0000256" key="3">
    <source>
        <dbReference type="ARBA" id="ARBA00022980"/>
    </source>
</evidence>
<keyword evidence="3 5" id="KW-0689">Ribosomal protein</keyword>
<comment type="similarity">
    <text evidence="1 5">Belongs to the universal ribosomal protein uS8 family.</text>
</comment>
<evidence type="ECO:0000313" key="8">
    <source>
        <dbReference type="EMBL" id="MBS3058283.1"/>
    </source>
</evidence>
<evidence type="ECO:0000256" key="1">
    <source>
        <dbReference type="ARBA" id="ARBA00006471"/>
    </source>
</evidence>
<dbReference type="Pfam" id="PF00410">
    <property type="entry name" value="Ribosomal_S8"/>
    <property type="match status" value="1"/>
</dbReference>
<dbReference type="HAMAP" id="MF_01302_A">
    <property type="entry name" value="Ribosomal_uS8_A"/>
    <property type="match status" value="1"/>
</dbReference>
<dbReference type="EMBL" id="DUFJ01000070">
    <property type="protein sequence ID" value="HIH33230.1"/>
    <property type="molecule type" value="Genomic_DNA"/>
</dbReference>
<organism evidence="7 9">
    <name type="scientific">Candidatus Iainarchaeum sp</name>
    <dbReference type="NCBI Taxonomy" id="3101447"/>
    <lineage>
        <taxon>Archaea</taxon>
        <taxon>Candidatus Iainarchaeota</taxon>
        <taxon>Candidatus Iainarchaeia</taxon>
        <taxon>Candidatus Iainarchaeales</taxon>
        <taxon>Candidatus Iainarchaeaceae</taxon>
        <taxon>Candidatus Iainarchaeum</taxon>
    </lineage>
</organism>
<protein>
    <recommendedName>
        <fullName evidence="5">Small ribosomal subunit protein uS8</fullName>
    </recommendedName>
</protein>
<dbReference type="GO" id="GO:0005840">
    <property type="term" value="C:ribosome"/>
    <property type="evidence" value="ECO:0007669"/>
    <property type="project" value="UniProtKB-KW"/>
</dbReference>
<dbReference type="SUPFAM" id="SSF56047">
    <property type="entry name" value="Ribosomal protein S8"/>
    <property type="match status" value="1"/>
</dbReference>
<sequence length="130" mass="14645">MTRADPISDALINLKNHEKAAKKECLLRPASKLLNAILKVMQEQGYIEGFEKVEDGREGVLKVKLVGRINECKAVKPRYAVKRDGFEKFEKRYLPSRDVGILIVTTPQGVFTHSEAKKQNSGGRLLAFVY</sequence>
<proteinExistence type="inferred from homology"/>
<dbReference type="GO" id="GO:0006412">
    <property type="term" value="P:translation"/>
    <property type="evidence" value="ECO:0007669"/>
    <property type="project" value="UniProtKB-UniRule"/>
</dbReference>
<dbReference type="EMBL" id="JAGVWB010000019">
    <property type="protein sequence ID" value="MBS3058283.1"/>
    <property type="molecule type" value="Genomic_DNA"/>
</dbReference>
<dbReference type="GO" id="GO:0019843">
    <property type="term" value="F:rRNA binding"/>
    <property type="evidence" value="ECO:0007669"/>
    <property type="project" value="UniProtKB-UniRule"/>
</dbReference>
<dbReference type="Gene3D" id="3.30.1370.30">
    <property type="match status" value="1"/>
</dbReference>
<name>A0A7J4KVF4_9ARCH</name>
<dbReference type="NCBIfam" id="NF003115">
    <property type="entry name" value="PRK04034.1"/>
    <property type="match status" value="1"/>
</dbReference>
<comment type="caution">
    <text evidence="7">The sequence shown here is derived from an EMBL/GenBank/DDBJ whole genome shotgun (WGS) entry which is preliminary data.</text>
</comment>
<dbReference type="InterPro" id="IPR000630">
    <property type="entry name" value="Ribosomal_uS8"/>
</dbReference>
<evidence type="ECO:0000256" key="5">
    <source>
        <dbReference type="HAMAP-Rule" id="MF_01302"/>
    </source>
</evidence>
<dbReference type="InterPro" id="IPR035987">
    <property type="entry name" value="Ribosomal_uS8_sf"/>
</dbReference>
<dbReference type="Gene3D" id="3.30.1490.10">
    <property type="match status" value="1"/>
</dbReference>
<reference evidence="8" key="3">
    <citation type="submission" date="2021-05" db="EMBL/GenBank/DDBJ databases">
        <title>Protein family content uncovers lineage relationships and bacterial pathway maintenance mechanisms in DPANN archaea.</title>
        <authorList>
            <person name="Castelle C.J."/>
            <person name="Meheust R."/>
            <person name="Jaffe A.L."/>
            <person name="Seitz K."/>
            <person name="Gong X."/>
            <person name="Baker B.J."/>
            <person name="Banfield J.F."/>
        </authorList>
    </citation>
    <scope>NUCLEOTIDE SEQUENCE</scope>
    <source>
        <strain evidence="8">RIFCSPLOWO2_01_FULL_43_13</strain>
    </source>
</reference>
<reference evidence="7" key="1">
    <citation type="journal article" date="2020" name="bioRxiv">
        <title>A rank-normalized archaeal taxonomy based on genome phylogeny resolves widespread incomplete and uneven classifications.</title>
        <authorList>
            <person name="Rinke C."/>
            <person name="Chuvochina M."/>
            <person name="Mussig A.J."/>
            <person name="Chaumeil P.-A."/>
            <person name="Waite D.W."/>
            <person name="Whitman W.B."/>
            <person name="Parks D.H."/>
            <person name="Hugenholtz P."/>
        </authorList>
    </citation>
    <scope>NUCLEOTIDE SEQUENCE</scope>
    <source>
        <strain evidence="7">UBA10036</strain>
        <strain evidence="6">UBA10191</strain>
    </source>
</reference>
<keyword evidence="2 5" id="KW-0699">rRNA-binding</keyword>
<comment type="function">
    <text evidence="5">One of the primary rRNA binding proteins, it binds directly to 16S rRNA central domain where it helps coordinate assembly of the platform of the 30S subunit.</text>
</comment>
<dbReference type="AlphaFoldDB" id="A0A7J4KVF4"/>
<gene>
    <name evidence="5" type="primary">rps8</name>
    <name evidence="6" type="ORF">HA222_01130</name>
    <name evidence="7" type="ORF">HA227_03175</name>
    <name evidence="8" type="ORF">J4478_02685</name>
</gene>